<dbReference type="PANTHER" id="PTHR46455">
    <property type="entry name" value="SET AND MYND DOMAIN CONTAINING, ARTHROPOD-SPECIFIC, MEMBER 4, ISOFORM A"/>
    <property type="match status" value="1"/>
</dbReference>
<accession>A0A9N9WVW8</accession>
<dbReference type="CDD" id="cd20071">
    <property type="entry name" value="SET_SMYD"/>
    <property type="match status" value="1"/>
</dbReference>
<dbReference type="InterPro" id="IPR046341">
    <property type="entry name" value="SET_dom_sf"/>
</dbReference>
<evidence type="ECO:0000259" key="1">
    <source>
        <dbReference type="PROSITE" id="PS50280"/>
    </source>
</evidence>
<dbReference type="Pfam" id="PF00856">
    <property type="entry name" value="SET"/>
    <property type="match status" value="1"/>
</dbReference>
<dbReference type="SUPFAM" id="SSF82199">
    <property type="entry name" value="SET domain"/>
    <property type="match status" value="1"/>
</dbReference>
<sequence length="481" mass="55654">MCEDFKRALVDHIKNGNIYPGDDKCAWDIEELPVYGRCLIAKRDIEANEEIFRDHPLIVGPRVNNYIKIFCISCYKVLNKLTLCSQKCKFPVCSECEKTEAHRVECELIRSWKLKNENKYSKHLFRALTVIRGLLLTKEESKLINMMACHENSSVQNMEVEKILDEFDELTADSEIVQKLKKISSILNTNAFEVGLPHDSQPDHGISLRGLFPLGAVMNQNCIPNTYYVYNDHKIMIVKSSKLIKKGEQIFNSYTKLLWGTLQRRVHLGYSKNFLCNCERCLDRTEFNSNISGIKCIHPQCDSIMLPINPLVVTSPWKCEKCNFKLDHARASKITDILSKQIFNRISTEPMTKINHYLKNKLANFLPDGNQFTIELKLQIILKMKQESDYIMTIEDYQDIEKYCQDILNIIDKLTMGECFVKGILYHEIAITKIRLSELQGQEMNDEMRENLACLLKKTQVIVGNSISEPKDLKDLLKIYS</sequence>
<protein>
    <recommendedName>
        <fullName evidence="1">SET domain-containing protein</fullName>
    </recommendedName>
</protein>
<dbReference type="AlphaFoldDB" id="A0A9N9WVW8"/>
<proteinExistence type="predicted"/>
<organism evidence="2 3">
    <name type="scientific">Chironomus riparius</name>
    <dbReference type="NCBI Taxonomy" id="315576"/>
    <lineage>
        <taxon>Eukaryota</taxon>
        <taxon>Metazoa</taxon>
        <taxon>Ecdysozoa</taxon>
        <taxon>Arthropoda</taxon>
        <taxon>Hexapoda</taxon>
        <taxon>Insecta</taxon>
        <taxon>Pterygota</taxon>
        <taxon>Neoptera</taxon>
        <taxon>Endopterygota</taxon>
        <taxon>Diptera</taxon>
        <taxon>Nematocera</taxon>
        <taxon>Chironomoidea</taxon>
        <taxon>Chironomidae</taxon>
        <taxon>Chironominae</taxon>
        <taxon>Chironomus</taxon>
    </lineage>
</organism>
<dbReference type="GO" id="GO:0008757">
    <property type="term" value="F:S-adenosylmethionine-dependent methyltransferase activity"/>
    <property type="evidence" value="ECO:0007669"/>
    <property type="project" value="UniProtKB-ARBA"/>
</dbReference>
<evidence type="ECO:0000313" key="2">
    <source>
        <dbReference type="EMBL" id="CAG9806004.1"/>
    </source>
</evidence>
<dbReference type="Proteomes" id="UP001153620">
    <property type="component" value="Chromosome 2"/>
</dbReference>
<dbReference type="EMBL" id="OU895878">
    <property type="protein sequence ID" value="CAG9806004.1"/>
    <property type="molecule type" value="Genomic_DNA"/>
</dbReference>
<dbReference type="InterPro" id="IPR053010">
    <property type="entry name" value="SET_SmydA-8"/>
</dbReference>
<dbReference type="PANTHER" id="PTHR46455:SF3">
    <property type="entry name" value="SET AND MYND DOMAIN CONTAINING, ARTHROPOD-SPECIFIC, MEMBER 9, ISOFORM A-RELATED"/>
    <property type="match status" value="1"/>
</dbReference>
<dbReference type="Gene3D" id="6.10.140.2220">
    <property type="match status" value="1"/>
</dbReference>
<feature type="domain" description="SET" evidence="1">
    <location>
        <begin position="25"/>
        <end position="255"/>
    </location>
</feature>
<gene>
    <name evidence="2" type="ORF">CHIRRI_LOCUS8869</name>
</gene>
<dbReference type="GO" id="GO:0008276">
    <property type="term" value="F:protein methyltransferase activity"/>
    <property type="evidence" value="ECO:0007669"/>
    <property type="project" value="UniProtKB-ARBA"/>
</dbReference>
<dbReference type="Gene3D" id="1.10.220.160">
    <property type="match status" value="1"/>
</dbReference>
<name>A0A9N9WVW8_9DIPT</name>
<evidence type="ECO:0000313" key="3">
    <source>
        <dbReference type="Proteomes" id="UP001153620"/>
    </source>
</evidence>
<dbReference type="PROSITE" id="PS50280">
    <property type="entry name" value="SET"/>
    <property type="match status" value="1"/>
</dbReference>
<dbReference type="InterPro" id="IPR001214">
    <property type="entry name" value="SET_dom"/>
</dbReference>
<dbReference type="GO" id="GO:0008170">
    <property type="term" value="F:N-methyltransferase activity"/>
    <property type="evidence" value="ECO:0007669"/>
    <property type="project" value="UniProtKB-ARBA"/>
</dbReference>
<reference evidence="2" key="2">
    <citation type="submission" date="2022-10" db="EMBL/GenBank/DDBJ databases">
        <authorList>
            <consortium name="ENA_rothamsted_submissions"/>
            <consortium name="culmorum"/>
            <person name="King R."/>
        </authorList>
    </citation>
    <scope>NUCLEOTIDE SEQUENCE</scope>
</reference>
<reference evidence="2" key="1">
    <citation type="submission" date="2022-01" db="EMBL/GenBank/DDBJ databases">
        <authorList>
            <person name="King R."/>
        </authorList>
    </citation>
    <scope>NUCLEOTIDE SEQUENCE</scope>
</reference>
<dbReference type="Gene3D" id="2.170.270.10">
    <property type="entry name" value="SET domain"/>
    <property type="match status" value="1"/>
</dbReference>
<keyword evidence="3" id="KW-1185">Reference proteome</keyword>
<dbReference type="OrthoDB" id="5945798at2759"/>